<dbReference type="GO" id="GO:0005634">
    <property type="term" value="C:nucleus"/>
    <property type="evidence" value="ECO:0007669"/>
    <property type="project" value="UniProtKB-UniRule"/>
</dbReference>
<feature type="region of interest" description="Disordered" evidence="2">
    <location>
        <begin position="575"/>
        <end position="636"/>
    </location>
</feature>
<organism evidence="4 5">
    <name type="scientific">Pelagomonas calceolata</name>
    <dbReference type="NCBI Taxonomy" id="35677"/>
    <lineage>
        <taxon>Eukaryota</taxon>
        <taxon>Sar</taxon>
        <taxon>Stramenopiles</taxon>
        <taxon>Ochrophyta</taxon>
        <taxon>Pelagophyceae</taxon>
        <taxon>Pelagomonadales</taxon>
        <taxon>Pelagomonadaceae</taxon>
        <taxon>Pelagomonas</taxon>
    </lineage>
</organism>
<dbReference type="PROSITE" id="PS50118">
    <property type="entry name" value="HMG_BOX_2"/>
    <property type="match status" value="1"/>
</dbReference>
<feature type="compositionally biased region" description="Pro residues" evidence="2">
    <location>
        <begin position="382"/>
        <end position="391"/>
    </location>
</feature>
<accession>A0A8J2SDP2</accession>
<dbReference type="GO" id="GO:0003677">
    <property type="term" value="F:DNA binding"/>
    <property type="evidence" value="ECO:0007669"/>
    <property type="project" value="UniProtKB-UniRule"/>
</dbReference>
<evidence type="ECO:0000259" key="3">
    <source>
        <dbReference type="PROSITE" id="PS50118"/>
    </source>
</evidence>
<dbReference type="InterPro" id="IPR009071">
    <property type="entry name" value="HMG_box_dom"/>
</dbReference>
<feature type="compositionally biased region" description="Basic and acidic residues" evidence="2">
    <location>
        <begin position="691"/>
        <end position="718"/>
    </location>
</feature>
<keyword evidence="1" id="KW-0539">Nucleus</keyword>
<sequence>MSSNYVPPPKSQYEIERDERIARNEAFMRSLGLGGGLGVVVPQLRRPAAAPRPKRPRDWEPREGERKSSRLAGEPAPDLFDVRRDALAEADAEAPARRCAHFRVPRGSRLTADASTSLDNVCGETGSLTEAEREAAQQARSRLEGEWNRASDCRRVMAAMPGLRRPPWLASLERSPVLATKNATHTDKVMVVLERCAAGIGLTLPHWPDRARLCDHQSPLTLGSDTELLKYCGKRLEVVHGEDTSNGWAYTHALGKLKAYQALLVTEQAFSNVPLADLEQGELEKLMPPLALDREATTAESTKEATAEGAKVTTVATGEHATAAPPAEPFGAGAGAADAMDAEPTAPAEPVAAEPAPMAVEPASLLDAERRVLAEPEAAEAPPAPDAPAPAPAAARPALAVETAPAAPAAAAPVVTPTDALARLAEMEAKAKERFAALDAEDEARRQKKREEQDAKAAARAEAAAARKAAKADASEDAESDEDEDAPGDASDEDFEDAPPPKPKKTKAAAPKDEEEEPVETEVVMRKMNPFIYFSQQKRAAVKAEVEASIDAEATPQERNREVLARIGALWKALSDADKQKWKDEAPEKETTVKKKKKKSTGGTPKGAKKEAKAAATAEKMKSEAEPAEDDCEPKMKKQSGYMYHNAQNREAAKAAVAAAEPDLPAKEANQAVMKKLAEMWGALDDAAKQKYKDDAPMVEVKAKKAPKEPKEPKEPKPPKAAKHLFQSKPDGKKQTSMMSFFAKKA</sequence>
<proteinExistence type="predicted"/>
<gene>
    <name evidence="4" type="ORF">PECAL_2P09510</name>
</gene>
<evidence type="ECO:0000256" key="2">
    <source>
        <dbReference type="SAM" id="MobiDB-lite"/>
    </source>
</evidence>
<feature type="compositionally biased region" description="Low complexity" evidence="2">
    <location>
        <begin position="321"/>
        <end position="356"/>
    </location>
</feature>
<feature type="region of interest" description="Disordered" evidence="2">
    <location>
        <begin position="691"/>
        <end position="746"/>
    </location>
</feature>
<evidence type="ECO:0000313" key="4">
    <source>
        <dbReference type="EMBL" id="CAH0367908.1"/>
    </source>
</evidence>
<feature type="domain" description="HMG box" evidence="3">
    <location>
        <begin position="524"/>
        <end position="601"/>
    </location>
</feature>
<dbReference type="EMBL" id="CAKKNE010000002">
    <property type="protein sequence ID" value="CAH0367908.1"/>
    <property type="molecule type" value="Genomic_DNA"/>
</dbReference>
<comment type="caution">
    <text evidence="4">The sequence shown here is derived from an EMBL/GenBank/DDBJ whole genome shotgun (WGS) entry which is preliminary data.</text>
</comment>
<evidence type="ECO:0000256" key="1">
    <source>
        <dbReference type="PROSITE-ProRule" id="PRU00267"/>
    </source>
</evidence>
<reference evidence="4" key="1">
    <citation type="submission" date="2021-11" db="EMBL/GenBank/DDBJ databases">
        <authorList>
            <consortium name="Genoscope - CEA"/>
            <person name="William W."/>
        </authorList>
    </citation>
    <scope>NUCLEOTIDE SEQUENCE</scope>
</reference>
<feature type="region of interest" description="Disordered" evidence="2">
    <location>
        <begin position="436"/>
        <end position="523"/>
    </location>
</feature>
<feature type="compositionally biased region" description="Basic and acidic residues" evidence="2">
    <location>
        <begin position="56"/>
        <end position="68"/>
    </location>
</feature>
<feature type="compositionally biased region" description="Basic and acidic residues" evidence="2">
    <location>
        <begin position="608"/>
        <end position="625"/>
    </location>
</feature>
<dbReference type="OrthoDB" id="1919336at2759"/>
<dbReference type="SUPFAM" id="SSF47095">
    <property type="entry name" value="HMG-box"/>
    <property type="match status" value="2"/>
</dbReference>
<dbReference type="Proteomes" id="UP000789595">
    <property type="component" value="Unassembled WGS sequence"/>
</dbReference>
<dbReference type="Pfam" id="PF00505">
    <property type="entry name" value="HMG_box"/>
    <property type="match status" value="1"/>
</dbReference>
<feature type="compositionally biased region" description="Basic and acidic residues" evidence="2">
    <location>
        <begin position="443"/>
        <end position="459"/>
    </location>
</feature>
<name>A0A8J2SDP2_9STRA</name>
<dbReference type="SMART" id="SM00398">
    <property type="entry name" value="HMG"/>
    <property type="match status" value="2"/>
</dbReference>
<feature type="compositionally biased region" description="Acidic residues" evidence="2">
    <location>
        <begin position="475"/>
        <end position="497"/>
    </location>
</feature>
<feature type="region of interest" description="Disordered" evidence="2">
    <location>
        <begin position="377"/>
        <end position="396"/>
    </location>
</feature>
<feature type="compositionally biased region" description="Low complexity" evidence="2">
    <location>
        <begin position="39"/>
        <end position="51"/>
    </location>
</feature>
<keyword evidence="5" id="KW-1185">Reference proteome</keyword>
<feature type="region of interest" description="Disordered" evidence="2">
    <location>
        <begin position="36"/>
        <end position="77"/>
    </location>
</feature>
<protein>
    <recommendedName>
        <fullName evidence="3">HMG box domain-containing protein</fullName>
    </recommendedName>
</protein>
<dbReference type="InterPro" id="IPR036910">
    <property type="entry name" value="HMG_box_dom_sf"/>
</dbReference>
<dbReference type="CDD" id="cd00084">
    <property type="entry name" value="HMG-box_SF"/>
    <property type="match status" value="2"/>
</dbReference>
<feature type="compositionally biased region" description="Basic and acidic residues" evidence="2">
    <location>
        <begin position="575"/>
        <end position="593"/>
    </location>
</feature>
<dbReference type="AlphaFoldDB" id="A0A8J2SDP2"/>
<feature type="region of interest" description="Disordered" evidence="2">
    <location>
        <begin position="320"/>
        <end position="356"/>
    </location>
</feature>
<keyword evidence="1" id="KW-0238">DNA-binding</keyword>
<dbReference type="Gene3D" id="1.10.30.10">
    <property type="entry name" value="High mobility group box domain"/>
    <property type="match status" value="2"/>
</dbReference>
<evidence type="ECO:0000313" key="5">
    <source>
        <dbReference type="Proteomes" id="UP000789595"/>
    </source>
</evidence>
<feature type="DNA-binding region" description="HMG box" evidence="1">
    <location>
        <begin position="524"/>
        <end position="601"/>
    </location>
</feature>